<dbReference type="Proteomes" id="UP001225605">
    <property type="component" value="Unassembled WGS sequence"/>
</dbReference>
<evidence type="ECO:0000259" key="4">
    <source>
        <dbReference type="PROSITE" id="PS50043"/>
    </source>
</evidence>
<dbReference type="InterPro" id="IPR016032">
    <property type="entry name" value="Sig_transdc_resp-reg_C-effctor"/>
</dbReference>
<dbReference type="PROSITE" id="PS50043">
    <property type="entry name" value="HTH_LUXR_2"/>
    <property type="match status" value="1"/>
</dbReference>
<keyword evidence="6" id="KW-1185">Reference proteome</keyword>
<evidence type="ECO:0000256" key="3">
    <source>
        <dbReference type="SAM" id="MobiDB-lite"/>
    </source>
</evidence>
<dbReference type="SMART" id="SM00421">
    <property type="entry name" value="HTH_LUXR"/>
    <property type="match status" value="1"/>
</dbReference>
<name>A0ABU0XB19_9PSEU</name>
<keyword evidence="1" id="KW-0547">Nucleotide-binding</keyword>
<evidence type="ECO:0000256" key="1">
    <source>
        <dbReference type="ARBA" id="ARBA00022741"/>
    </source>
</evidence>
<dbReference type="Pfam" id="PF00196">
    <property type="entry name" value="GerE"/>
    <property type="match status" value="1"/>
</dbReference>
<comment type="caution">
    <text evidence="5">The sequence shown here is derived from an EMBL/GenBank/DDBJ whole genome shotgun (WGS) entry which is preliminary data.</text>
</comment>
<proteinExistence type="predicted"/>
<reference evidence="5 6" key="1">
    <citation type="submission" date="2017-06" db="EMBL/GenBank/DDBJ databases">
        <title>Cultured bacterium strain Saccharothrix yanglingensis Hhs.015.</title>
        <authorList>
            <person name="Xia Y."/>
        </authorList>
    </citation>
    <scope>NUCLEOTIDE SEQUENCE [LARGE SCALE GENOMIC DNA]</scope>
    <source>
        <strain evidence="5 6">Hhs.015</strain>
    </source>
</reference>
<dbReference type="Gene3D" id="3.40.50.300">
    <property type="entry name" value="P-loop containing nucleotide triphosphate hydrolases"/>
    <property type="match status" value="1"/>
</dbReference>
<evidence type="ECO:0000313" key="5">
    <source>
        <dbReference type="EMBL" id="MDQ2588434.1"/>
    </source>
</evidence>
<keyword evidence="2" id="KW-0067">ATP-binding</keyword>
<dbReference type="InterPro" id="IPR027417">
    <property type="entry name" value="P-loop_NTPase"/>
</dbReference>
<dbReference type="EMBL" id="NSDM01000018">
    <property type="protein sequence ID" value="MDQ2588434.1"/>
    <property type="molecule type" value="Genomic_DNA"/>
</dbReference>
<sequence length="925" mass="97789">MLFDRDSEIARLSRAVTDAAAGRGSLLVITGPIGAGRTALLDAVRPQAAREGAHVVEAVAARAERAFPAGVLRQLAEPLTADLTADERDRVAAGIADFLHPVFANGGAAPRAGYPASASHAVLHGFRHLVSVAGGRRPLVLVVDDLQWADVESLRCLAYLVHRLDGLRVAVVVAVRDGLPRSGSESVWAVVQGAADVLVPRPLSSAGVRGLVREVFGEDCGDRFAAACLEVSRGVPLIARAVVDELAESGVRPVDDAVREVLACLPSQLCEWYGTRLAEFPGAVRSYAVAAGLLGDAAEPELIGGLTRLDPAELAAAARALHAAGVLVPDRLPRFVHPVVREAVLRSLEPADEEGLHVAAAKVLHRAGRPAEEVAAHLLAVPSFQDVWVVDSLRDAARAAVHRGARDQAARVLRRALFDTPVQTAQRGELLVELAEVESAATPVAATRHLLEALPLLRSATARATTLARAATTCLRAAPDEFADAARAVLADDVLHPELRLRVEARLFLITDDDPRRLADAVRRAQEADPRALAATSGGRELSAVLLRAAALTGRSSRDDVVRDATLLMREMTPEDPRLPDTAALLTEVFVLADRPLDAAPLSALAAQYARDHRVPDAAATIAVASALRLLAQGFVGQADDLLASVGREPSATGTTTGLLLGAAVLHLPDPRRAHHLLRTDPERPEHPAATALGQALRALAPQGDEPASTRVERLLDCGRRLERAGWTNPAVLAWRSYAATLLHGLGDTDAALVLVEAELAAARTWGGPVAIGRALRALGSVLPDEDAAVRSTREALEVLRRTDHRWEVALTEAQLARALQRSRPEEAAALAARARAAAAEYGVRQPADQVPAGHPAPTPGRSTALTRAELRVARWAAEGRTNQDIAEELGVSSRAVEKHLTSVYRKLGLSGRTALAAALDDYGA</sequence>
<gene>
    <name evidence="5" type="ORF">CKY47_31665</name>
</gene>
<dbReference type="CDD" id="cd06170">
    <property type="entry name" value="LuxR_C_like"/>
    <property type="match status" value="1"/>
</dbReference>
<feature type="domain" description="HTH luxR-type" evidence="4">
    <location>
        <begin position="859"/>
        <end position="924"/>
    </location>
</feature>
<dbReference type="Gene3D" id="1.10.10.10">
    <property type="entry name" value="Winged helix-like DNA-binding domain superfamily/Winged helix DNA-binding domain"/>
    <property type="match status" value="1"/>
</dbReference>
<feature type="region of interest" description="Disordered" evidence="3">
    <location>
        <begin position="846"/>
        <end position="865"/>
    </location>
</feature>
<dbReference type="SUPFAM" id="SSF46894">
    <property type="entry name" value="C-terminal effector domain of the bipartite response regulators"/>
    <property type="match status" value="1"/>
</dbReference>
<dbReference type="InterPro" id="IPR041664">
    <property type="entry name" value="AAA_16"/>
</dbReference>
<dbReference type="PRINTS" id="PR00038">
    <property type="entry name" value="HTHLUXR"/>
</dbReference>
<dbReference type="PANTHER" id="PTHR16305:SF35">
    <property type="entry name" value="TRANSCRIPTIONAL ACTIVATOR DOMAIN"/>
    <property type="match status" value="1"/>
</dbReference>
<evidence type="ECO:0000313" key="6">
    <source>
        <dbReference type="Proteomes" id="UP001225605"/>
    </source>
</evidence>
<accession>A0ABU0XB19</accession>
<dbReference type="Pfam" id="PF13191">
    <property type="entry name" value="AAA_16"/>
    <property type="match status" value="1"/>
</dbReference>
<evidence type="ECO:0000256" key="2">
    <source>
        <dbReference type="ARBA" id="ARBA00022840"/>
    </source>
</evidence>
<protein>
    <recommendedName>
        <fullName evidence="4">HTH luxR-type domain-containing protein</fullName>
    </recommendedName>
</protein>
<dbReference type="InterPro" id="IPR000792">
    <property type="entry name" value="Tscrpt_reg_LuxR_C"/>
</dbReference>
<dbReference type="RefSeq" id="WP_306750082.1">
    <property type="nucleotide sequence ID" value="NZ_NSDM01000018.1"/>
</dbReference>
<dbReference type="SUPFAM" id="SSF52540">
    <property type="entry name" value="P-loop containing nucleoside triphosphate hydrolases"/>
    <property type="match status" value="1"/>
</dbReference>
<organism evidence="5 6">
    <name type="scientific">Saccharothrix yanglingensis</name>
    <dbReference type="NCBI Taxonomy" id="659496"/>
    <lineage>
        <taxon>Bacteria</taxon>
        <taxon>Bacillati</taxon>
        <taxon>Actinomycetota</taxon>
        <taxon>Actinomycetes</taxon>
        <taxon>Pseudonocardiales</taxon>
        <taxon>Pseudonocardiaceae</taxon>
        <taxon>Saccharothrix</taxon>
    </lineage>
</organism>
<dbReference type="PANTHER" id="PTHR16305">
    <property type="entry name" value="TESTICULAR SOLUBLE ADENYLYL CYCLASE"/>
    <property type="match status" value="1"/>
</dbReference>
<dbReference type="InterPro" id="IPR036388">
    <property type="entry name" value="WH-like_DNA-bd_sf"/>
</dbReference>